<sequence>MIFCNCFNYSRVEDIDATFEYAIATMKFSKCDVIESLLGEMRNLAHINCGSIRFFNLRNLIGDIPIGEMGV</sequence>
<name>A0AC35FBA2_9BILA</name>
<accession>A0AC35FBA2</accession>
<proteinExistence type="predicted"/>
<organism evidence="1 2">
    <name type="scientific">Panagrolaimus sp. PS1159</name>
    <dbReference type="NCBI Taxonomy" id="55785"/>
    <lineage>
        <taxon>Eukaryota</taxon>
        <taxon>Metazoa</taxon>
        <taxon>Ecdysozoa</taxon>
        <taxon>Nematoda</taxon>
        <taxon>Chromadorea</taxon>
        <taxon>Rhabditida</taxon>
        <taxon>Tylenchina</taxon>
        <taxon>Panagrolaimomorpha</taxon>
        <taxon>Panagrolaimoidea</taxon>
        <taxon>Panagrolaimidae</taxon>
        <taxon>Panagrolaimus</taxon>
    </lineage>
</organism>
<dbReference type="WBParaSite" id="PS1159_v2.g15653.t2">
    <property type="protein sequence ID" value="PS1159_v2.g15653.t2"/>
    <property type="gene ID" value="PS1159_v2.g15653"/>
</dbReference>
<evidence type="ECO:0000313" key="1">
    <source>
        <dbReference type="Proteomes" id="UP000887580"/>
    </source>
</evidence>
<reference evidence="2" key="1">
    <citation type="submission" date="2022-11" db="UniProtKB">
        <authorList>
            <consortium name="WormBaseParasite"/>
        </authorList>
    </citation>
    <scope>IDENTIFICATION</scope>
</reference>
<evidence type="ECO:0000313" key="2">
    <source>
        <dbReference type="WBParaSite" id="PS1159_v2.g15653.t2"/>
    </source>
</evidence>
<dbReference type="Proteomes" id="UP000887580">
    <property type="component" value="Unplaced"/>
</dbReference>
<protein>
    <submittedName>
        <fullName evidence="2">Uncharacterized protein</fullName>
    </submittedName>
</protein>